<dbReference type="AlphaFoldDB" id="A0A2M4CDZ8"/>
<sequence length="71" mass="7403">MVSMESSCLTLLTCSVVSAMVRNFSPSSVSSCSATLSPNVFDSKVGESEPSIVEVVLSRSVVTVVTGDWAD</sequence>
<proteinExistence type="predicted"/>
<reference evidence="2" key="1">
    <citation type="submission" date="2018-01" db="EMBL/GenBank/DDBJ databases">
        <title>An insight into the sialome of Amazonian anophelines.</title>
        <authorList>
            <person name="Ribeiro J.M."/>
            <person name="Scarpassa V."/>
            <person name="Calvo E."/>
        </authorList>
    </citation>
    <scope>NUCLEOTIDE SEQUENCE</scope>
    <source>
        <tissue evidence="2">Salivary glands</tissue>
    </source>
</reference>
<name>A0A2M4CDZ8_9DIPT</name>
<feature type="chain" id="PRO_5014779244" evidence="1">
    <location>
        <begin position="20"/>
        <end position="71"/>
    </location>
</feature>
<dbReference type="EMBL" id="GGFJ01014393">
    <property type="protein sequence ID" value="MBW63534.1"/>
    <property type="molecule type" value="Transcribed_RNA"/>
</dbReference>
<organism evidence="2">
    <name type="scientific">Anopheles marajoara</name>
    <dbReference type="NCBI Taxonomy" id="58244"/>
    <lineage>
        <taxon>Eukaryota</taxon>
        <taxon>Metazoa</taxon>
        <taxon>Ecdysozoa</taxon>
        <taxon>Arthropoda</taxon>
        <taxon>Hexapoda</taxon>
        <taxon>Insecta</taxon>
        <taxon>Pterygota</taxon>
        <taxon>Neoptera</taxon>
        <taxon>Endopterygota</taxon>
        <taxon>Diptera</taxon>
        <taxon>Nematocera</taxon>
        <taxon>Culicoidea</taxon>
        <taxon>Culicidae</taxon>
        <taxon>Anophelinae</taxon>
        <taxon>Anopheles</taxon>
    </lineage>
</organism>
<evidence type="ECO:0000313" key="2">
    <source>
        <dbReference type="EMBL" id="MBW63534.1"/>
    </source>
</evidence>
<accession>A0A2M4CDZ8</accession>
<feature type="signal peptide" evidence="1">
    <location>
        <begin position="1"/>
        <end position="19"/>
    </location>
</feature>
<keyword evidence="1" id="KW-0732">Signal</keyword>
<protein>
    <submittedName>
        <fullName evidence="2">Putative secreted protein</fullName>
    </submittedName>
</protein>
<evidence type="ECO:0000256" key="1">
    <source>
        <dbReference type="SAM" id="SignalP"/>
    </source>
</evidence>